<dbReference type="GO" id="GO:0003677">
    <property type="term" value="F:DNA binding"/>
    <property type="evidence" value="ECO:0007669"/>
    <property type="project" value="UniProtKB-KW"/>
</dbReference>
<dbReference type="GO" id="GO:0003700">
    <property type="term" value="F:DNA-binding transcription factor activity"/>
    <property type="evidence" value="ECO:0007669"/>
    <property type="project" value="InterPro"/>
</dbReference>
<dbReference type="InterPro" id="IPR036388">
    <property type="entry name" value="WH-like_DNA-bd_sf"/>
</dbReference>
<dbReference type="EMBL" id="JAAXPG010000012">
    <property type="protein sequence ID" value="NKY98864.1"/>
    <property type="molecule type" value="Genomic_DNA"/>
</dbReference>
<dbReference type="Pfam" id="PF00126">
    <property type="entry name" value="HTH_1"/>
    <property type="match status" value="1"/>
</dbReference>
<dbReference type="InterPro" id="IPR000847">
    <property type="entry name" value="LysR_HTH_N"/>
</dbReference>
<dbReference type="InterPro" id="IPR005119">
    <property type="entry name" value="LysR_subst-bd"/>
</dbReference>
<comment type="similarity">
    <text evidence="1">Belongs to the LysR transcriptional regulatory family.</text>
</comment>
<dbReference type="SUPFAM" id="SSF46785">
    <property type="entry name" value="Winged helix' DNA-binding domain"/>
    <property type="match status" value="1"/>
</dbReference>
<dbReference type="PROSITE" id="PS50931">
    <property type="entry name" value="HTH_LYSR"/>
    <property type="match status" value="1"/>
</dbReference>
<organism evidence="6 7">
    <name type="scientific">Nocardiopsis alborubida</name>
    <dbReference type="NCBI Taxonomy" id="146802"/>
    <lineage>
        <taxon>Bacteria</taxon>
        <taxon>Bacillati</taxon>
        <taxon>Actinomycetota</taxon>
        <taxon>Actinomycetes</taxon>
        <taxon>Streptosporangiales</taxon>
        <taxon>Nocardiopsidaceae</taxon>
        <taxon>Nocardiopsis</taxon>
    </lineage>
</organism>
<evidence type="ECO:0000256" key="1">
    <source>
        <dbReference type="ARBA" id="ARBA00009437"/>
    </source>
</evidence>
<evidence type="ECO:0000256" key="3">
    <source>
        <dbReference type="ARBA" id="ARBA00023125"/>
    </source>
</evidence>
<dbReference type="Proteomes" id="UP000553209">
    <property type="component" value="Unassembled WGS sequence"/>
</dbReference>
<dbReference type="RefSeq" id="WP_061078785.1">
    <property type="nucleotide sequence ID" value="NZ_JAAXPG010000012.1"/>
</dbReference>
<keyword evidence="3" id="KW-0238">DNA-binding</keyword>
<dbReference type="Gene3D" id="3.40.190.10">
    <property type="entry name" value="Periplasmic binding protein-like II"/>
    <property type="match status" value="2"/>
</dbReference>
<dbReference type="AlphaFoldDB" id="A0A7X6MD81"/>
<evidence type="ECO:0000313" key="7">
    <source>
        <dbReference type="Proteomes" id="UP000553209"/>
    </source>
</evidence>
<protein>
    <submittedName>
        <fullName evidence="6">LysR family transcriptional regulator</fullName>
    </submittedName>
</protein>
<evidence type="ECO:0000256" key="2">
    <source>
        <dbReference type="ARBA" id="ARBA00023015"/>
    </source>
</evidence>
<sequence>MAREIDFHEIECFLVLAEELHFGRTGERLRVSQSRVSQLIRSLEGRVGARLVERTSRRVRLSEFGADFLETLRPSYGALVSVFEDARTRARSTVERVRIGFQGAVYEPLARALTVFGRRNPLVAVDLVEIPLADPFGAVREGGVDAAVVLTPVREPDLTLGLTFSRQPQTLALSSAHPFAGRDGIGAEELARVRLVPLAGKAPAYWRHVNSPRVTPGGAPIPQEGGAGTLQEGLSLVAAGRGALLVCGAAAEYNRRPDVTYVPVTGLAASELGLVWRTASRGTRLAAFAAVLAETAA</sequence>
<dbReference type="Gene3D" id="1.10.10.10">
    <property type="entry name" value="Winged helix-like DNA-binding domain superfamily/Winged helix DNA-binding domain"/>
    <property type="match status" value="1"/>
</dbReference>
<dbReference type="Pfam" id="PF03466">
    <property type="entry name" value="LysR_substrate"/>
    <property type="match status" value="1"/>
</dbReference>
<dbReference type="SUPFAM" id="SSF53850">
    <property type="entry name" value="Periplasmic binding protein-like II"/>
    <property type="match status" value="1"/>
</dbReference>
<dbReference type="PANTHER" id="PTHR30346:SF0">
    <property type="entry name" value="HCA OPERON TRANSCRIPTIONAL ACTIVATOR HCAR"/>
    <property type="match status" value="1"/>
</dbReference>
<reference evidence="6 7" key="1">
    <citation type="submission" date="2020-04" db="EMBL/GenBank/DDBJ databases">
        <title>MicrobeNet Type strains.</title>
        <authorList>
            <person name="Nicholson A.C."/>
        </authorList>
    </citation>
    <scope>NUCLEOTIDE SEQUENCE [LARGE SCALE GENOMIC DNA]</scope>
    <source>
        <strain evidence="6 7">ATCC 23612</strain>
    </source>
</reference>
<evidence type="ECO:0000259" key="5">
    <source>
        <dbReference type="PROSITE" id="PS50931"/>
    </source>
</evidence>
<dbReference type="GO" id="GO:0032993">
    <property type="term" value="C:protein-DNA complex"/>
    <property type="evidence" value="ECO:0007669"/>
    <property type="project" value="TreeGrafter"/>
</dbReference>
<gene>
    <name evidence="6" type="ORF">HGB44_14510</name>
</gene>
<dbReference type="CDD" id="cd08414">
    <property type="entry name" value="PBP2_LTTR_aromatics_like"/>
    <property type="match status" value="1"/>
</dbReference>
<evidence type="ECO:0000313" key="6">
    <source>
        <dbReference type="EMBL" id="NKY98864.1"/>
    </source>
</evidence>
<accession>A0A7X6MD81</accession>
<name>A0A7X6MD81_9ACTN</name>
<dbReference type="PANTHER" id="PTHR30346">
    <property type="entry name" value="TRANSCRIPTIONAL DUAL REGULATOR HCAR-RELATED"/>
    <property type="match status" value="1"/>
</dbReference>
<dbReference type="InterPro" id="IPR036390">
    <property type="entry name" value="WH_DNA-bd_sf"/>
</dbReference>
<proteinExistence type="inferred from homology"/>
<keyword evidence="7" id="KW-1185">Reference proteome</keyword>
<keyword evidence="4" id="KW-0804">Transcription</keyword>
<keyword evidence="2" id="KW-0805">Transcription regulation</keyword>
<comment type="caution">
    <text evidence="6">The sequence shown here is derived from an EMBL/GenBank/DDBJ whole genome shotgun (WGS) entry which is preliminary data.</text>
</comment>
<evidence type="ECO:0000256" key="4">
    <source>
        <dbReference type="ARBA" id="ARBA00023163"/>
    </source>
</evidence>
<feature type="domain" description="HTH lysR-type" evidence="5">
    <location>
        <begin position="5"/>
        <end position="62"/>
    </location>
</feature>